<keyword evidence="1" id="KW-0723">Serine/threonine-protein kinase</keyword>
<feature type="region of interest" description="Disordered" evidence="7">
    <location>
        <begin position="204"/>
        <end position="230"/>
    </location>
</feature>
<gene>
    <name evidence="9" type="ORF">HaLaN_19678</name>
</gene>
<dbReference type="Proteomes" id="UP000485058">
    <property type="component" value="Unassembled WGS sequence"/>
</dbReference>
<dbReference type="InterPro" id="IPR017441">
    <property type="entry name" value="Protein_kinase_ATP_BS"/>
</dbReference>
<evidence type="ECO:0000256" key="3">
    <source>
        <dbReference type="ARBA" id="ARBA00022741"/>
    </source>
</evidence>
<evidence type="ECO:0000256" key="6">
    <source>
        <dbReference type="PROSITE-ProRule" id="PRU10141"/>
    </source>
</evidence>
<dbReference type="GO" id="GO:0004713">
    <property type="term" value="F:protein tyrosine kinase activity"/>
    <property type="evidence" value="ECO:0007669"/>
    <property type="project" value="TreeGrafter"/>
</dbReference>
<evidence type="ECO:0000256" key="1">
    <source>
        <dbReference type="ARBA" id="ARBA00022527"/>
    </source>
</evidence>
<feature type="domain" description="Protein kinase" evidence="8">
    <location>
        <begin position="47"/>
        <end position="203"/>
    </location>
</feature>
<dbReference type="GO" id="GO:0004674">
    <property type="term" value="F:protein serine/threonine kinase activity"/>
    <property type="evidence" value="ECO:0007669"/>
    <property type="project" value="UniProtKB-KW"/>
</dbReference>
<dbReference type="PANTHER" id="PTHR24058:SF17">
    <property type="entry name" value="HOMEODOMAIN INTERACTING PROTEIN KINASE, ISOFORM D"/>
    <property type="match status" value="1"/>
</dbReference>
<accession>A0A699ZJR1</accession>
<keyword evidence="3 6" id="KW-0547">Nucleotide-binding</keyword>
<comment type="caution">
    <text evidence="9">The sequence shown here is derived from an EMBL/GenBank/DDBJ whole genome shotgun (WGS) entry which is preliminary data.</text>
</comment>
<evidence type="ECO:0000313" key="9">
    <source>
        <dbReference type="EMBL" id="GFH22245.1"/>
    </source>
</evidence>
<reference evidence="9 10" key="1">
    <citation type="submission" date="2020-02" db="EMBL/GenBank/DDBJ databases">
        <title>Draft genome sequence of Haematococcus lacustris strain NIES-144.</title>
        <authorList>
            <person name="Morimoto D."/>
            <person name="Nakagawa S."/>
            <person name="Yoshida T."/>
            <person name="Sawayama S."/>
        </authorList>
    </citation>
    <scope>NUCLEOTIDE SEQUENCE [LARGE SCALE GENOMIC DNA]</scope>
    <source>
        <strain evidence="9 10">NIES-144</strain>
    </source>
</reference>
<evidence type="ECO:0000313" key="10">
    <source>
        <dbReference type="Proteomes" id="UP000485058"/>
    </source>
</evidence>
<dbReference type="PANTHER" id="PTHR24058">
    <property type="entry name" value="DUAL SPECIFICITY PROTEIN KINASE"/>
    <property type="match status" value="1"/>
</dbReference>
<dbReference type="PROSITE" id="PS00107">
    <property type="entry name" value="PROTEIN_KINASE_ATP"/>
    <property type="match status" value="1"/>
</dbReference>
<dbReference type="GO" id="GO:0005737">
    <property type="term" value="C:cytoplasm"/>
    <property type="evidence" value="ECO:0007669"/>
    <property type="project" value="TreeGrafter"/>
</dbReference>
<organism evidence="9 10">
    <name type="scientific">Haematococcus lacustris</name>
    <name type="common">Green alga</name>
    <name type="synonym">Haematococcus pluvialis</name>
    <dbReference type="NCBI Taxonomy" id="44745"/>
    <lineage>
        <taxon>Eukaryota</taxon>
        <taxon>Viridiplantae</taxon>
        <taxon>Chlorophyta</taxon>
        <taxon>core chlorophytes</taxon>
        <taxon>Chlorophyceae</taxon>
        <taxon>CS clade</taxon>
        <taxon>Chlamydomonadales</taxon>
        <taxon>Haematococcaceae</taxon>
        <taxon>Haematococcus</taxon>
    </lineage>
</organism>
<dbReference type="SMART" id="SM00220">
    <property type="entry name" value="S_TKc"/>
    <property type="match status" value="1"/>
</dbReference>
<evidence type="ECO:0000256" key="5">
    <source>
        <dbReference type="ARBA" id="ARBA00022840"/>
    </source>
</evidence>
<dbReference type="Gene3D" id="1.10.510.10">
    <property type="entry name" value="Transferase(Phosphotransferase) domain 1"/>
    <property type="match status" value="1"/>
</dbReference>
<dbReference type="InterPro" id="IPR000719">
    <property type="entry name" value="Prot_kinase_dom"/>
</dbReference>
<evidence type="ECO:0000256" key="4">
    <source>
        <dbReference type="ARBA" id="ARBA00022777"/>
    </source>
</evidence>
<keyword evidence="10" id="KW-1185">Reference proteome</keyword>
<keyword evidence="4" id="KW-0418">Kinase</keyword>
<evidence type="ECO:0000259" key="8">
    <source>
        <dbReference type="SMART" id="SM00220"/>
    </source>
</evidence>
<sequence length="230" mass="24750">MGRGRSKGLPAEGVRNGGYDNENSDLVLAVGDCLLNHNPGSGVSRSYCVQDMLGQGTFGQVASCWSDVLGRSVAVKVIKNQPAYYHQPWDQLFGSVKAHHQKLLEHAAFLAGGEGFSPAPSQIISLVKTAMYNSVGFSMQPLQRAFDSAIDMWSLGCVAAELFLGLPLFPGASEHDLLVRIMETLRPLPAWLLAEAKHTDKYFRRTAAPPPAPGSPQPTSYTAQAGREPA</sequence>
<dbReference type="InterPro" id="IPR011009">
    <property type="entry name" value="Kinase-like_dom_sf"/>
</dbReference>
<dbReference type="InterPro" id="IPR050494">
    <property type="entry name" value="Ser_Thr_dual-spec_kinase"/>
</dbReference>
<feature type="binding site" evidence="6">
    <location>
        <position position="76"/>
    </location>
    <ligand>
        <name>ATP</name>
        <dbReference type="ChEBI" id="CHEBI:30616"/>
    </ligand>
</feature>
<dbReference type="AlphaFoldDB" id="A0A699ZJR1"/>
<proteinExistence type="predicted"/>
<keyword evidence="5 6" id="KW-0067">ATP-binding</keyword>
<dbReference type="Gene3D" id="3.30.200.20">
    <property type="entry name" value="Phosphorylase Kinase, domain 1"/>
    <property type="match status" value="1"/>
</dbReference>
<dbReference type="GO" id="GO:0005524">
    <property type="term" value="F:ATP binding"/>
    <property type="evidence" value="ECO:0007669"/>
    <property type="project" value="UniProtKB-UniRule"/>
</dbReference>
<name>A0A699ZJR1_HAELA</name>
<evidence type="ECO:0000256" key="7">
    <source>
        <dbReference type="SAM" id="MobiDB-lite"/>
    </source>
</evidence>
<protein>
    <recommendedName>
        <fullName evidence="8">Protein kinase domain-containing protein</fullName>
    </recommendedName>
</protein>
<dbReference type="SUPFAM" id="SSF56112">
    <property type="entry name" value="Protein kinase-like (PK-like)"/>
    <property type="match status" value="2"/>
</dbReference>
<keyword evidence="2" id="KW-0808">Transferase</keyword>
<evidence type="ECO:0000256" key="2">
    <source>
        <dbReference type="ARBA" id="ARBA00022679"/>
    </source>
</evidence>
<dbReference type="EMBL" id="BLLF01001998">
    <property type="protein sequence ID" value="GFH22245.1"/>
    <property type="molecule type" value="Genomic_DNA"/>
</dbReference>